<name>A0ABS5NXJ3_9BACI</name>
<sequence>MIRKIIALLFIGLLVFSVHIHAQNQSHMIEIFHLEKGKVIKEIPITATIQFEAEKFLTNIAGIYKNINPLPKKGLIVRIPLDPPLQVQNQWIHTLVDEMNIIFPIGENPYIMIYDDENNTYFFTINSHLNSKNLSKDLGIHKLLSTDSENYNFLVYNKKRVSTYTKK</sequence>
<dbReference type="EMBL" id="JAGYPM010000004">
    <property type="protein sequence ID" value="MBS4192119.1"/>
    <property type="molecule type" value="Genomic_DNA"/>
</dbReference>
<evidence type="ECO:0000256" key="1">
    <source>
        <dbReference type="SAM" id="SignalP"/>
    </source>
</evidence>
<feature type="signal peptide" evidence="1">
    <location>
        <begin position="1"/>
        <end position="22"/>
    </location>
</feature>
<dbReference type="RefSeq" id="WP_213103564.1">
    <property type="nucleotide sequence ID" value="NZ_JAGYPM010000004.1"/>
</dbReference>
<feature type="chain" id="PRO_5045128432" evidence="1">
    <location>
        <begin position="23"/>
        <end position="167"/>
    </location>
</feature>
<comment type="caution">
    <text evidence="2">The sequence shown here is derived from an EMBL/GenBank/DDBJ whole genome shotgun (WGS) entry which is preliminary data.</text>
</comment>
<reference evidence="2 3" key="1">
    <citation type="submission" date="2021-05" db="EMBL/GenBank/DDBJ databases">
        <title>Novel Bacillus species.</title>
        <authorList>
            <person name="Liu G."/>
        </authorList>
    </citation>
    <scope>NUCLEOTIDE SEQUENCE [LARGE SCALE GENOMIC DNA]</scope>
    <source>
        <strain evidence="2 3">FJAT-49705</strain>
    </source>
</reference>
<keyword evidence="3" id="KW-1185">Reference proteome</keyword>
<gene>
    <name evidence="2" type="ORF">KHA94_18295</name>
</gene>
<dbReference type="Proteomes" id="UP000681027">
    <property type="component" value="Unassembled WGS sequence"/>
</dbReference>
<proteinExistence type="predicted"/>
<accession>A0ABS5NXJ3</accession>
<evidence type="ECO:0000313" key="2">
    <source>
        <dbReference type="EMBL" id="MBS4192119.1"/>
    </source>
</evidence>
<evidence type="ECO:0000313" key="3">
    <source>
        <dbReference type="Proteomes" id="UP000681027"/>
    </source>
</evidence>
<protein>
    <submittedName>
        <fullName evidence="2">Uncharacterized protein</fullName>
    </submittedName>
</protein>
<keyword evidence="1" id="KW-0732">Signal</keyword>
<organism evidence="2 3">
    <name type="scientific">Cytobacillus citreus</name>
    <dbReference type="NCBI Taxonomy" id="2833586"/>
    <lineage>
        <taxon>Bacteria</taxon>
        <taxon>Bacillati</taxon>
        <taxon>Bacillota</taxon>
        <taxon>Bacilli</taxon>
        <taxon>Bacillales</taxon>
        <taxon>Bacillaceae</taxon>
        <taxon>Cytobacillus</taxon>
    </lineage>
</organism>